<dbReference type="Gene3D" id="3.90.1150.10">
    <property type="entry name" value="Aspartate Aminotransferase, domain 1"/>
    <property type="match status" value="1"/>
</dbReference>
<dbReference type="InterPro" id="IPR015422">
    <property type="entry name" value="PyrdxlP-dep_Trfase_small"/>
</dbReference>
<dbReference type="GO" id="GO:0005829">
    <property type="term" value="C:cytosol"/>
    <property type="evidence" value="ECO:0007669"/>
    <property type="project" value="TreeGrafter"/>
</dbReference>
<dbReference type="InterPro" id="IPR005814">
    <property type="entry name" value="Aminotrans_3"/>
</dbReference>
<dbReference type="Gene3D" id="3.40.640.10">
    <property type="entry name" value="Type I PLP-dependent aspartate aminotransferase-like (Major domain)"/>
    <property type="match status" value="1"/>
</dbReference>
<dbReference type="Proteomes" id="UP000628448">
    <property type="component" value="Unassembled WGS sequence"/>
</dbReference>
<keyword evidence="6" id="KW-1185">Reference proteome</keyword>
<keyword evidence="5" id="KW-0808">Transferase</keyword>
<dbReference type="EMBL" id="JADWYR010000001">
    <property type="protein sequence ID" value="MBG9375562.1"/>
    <property type="molecule type" value="Genomic_DNA"/>
</dbReference>
<accession>A0A931DZ14</accession>
<organism evidence="5 6">
    <name type="scientific">Panacibacter microcysteis</name>
    <dbReference type="NCBI Taxonomy" id="2793269"/>
    <lineage>
        <taxon>Bacteria</taxon>
        <taxon>Pseudomonadati</taxon>
        <taxon>Bacteroidota</taxon>
        <taxon>Chitinophagia</taxon>
        <taxon>Chitinophagales</taxon>
        <taxon>Chitinophagaceae</taxon>
        <taxon>Panacibacter</taxon>
    </lineage>
</organism>
<gene>
    <name evidence="5" type="ORF">I5907_04910</name>
</gene>
<dbReference type="SUPFAM" id="SSF53383">
    <property type="entry name" value="PLP-dependent transferases"/>
    <property type="match status" value="1"/>
</dbReference>
<evidence type="ECO:0000313" key="5">
    <source>
        <dbReference type="EMBL" id="MBG9375562.1"/>
    </source>
</evidence>
<name>A0A931DZ14_9BACT</name>
<sequence>MNEGFTVSQTTAVIQDNLDYTLFSWSRQKGIAPIAVKYAKGVYLYDYDDKRYLDFSSGLMNVNIGHGDQRVTDAVVKQMQEVSYVTPACVTKARGDLGKKLAAIAPGNLTKTLFTVCGATAVENAIKLARLYTGRHKIIARYRAFHGASYGAMTAGGDPRKLAADAQQMPNVIHVEDPYCYRCPWDKDISNCARECVSHIERVIEFEGPGNIAAILMEGESGSSGCIKYPPDYLQKIRALCDRYGILLIADEVMSGFGRTGQWFGVDVHQVVPDMIATAKGLTAGYLPFGALIVSDTIAKHFDDNVLWLGLTYSAHPVGCAAALEVLNIYETDELITNAREMGNYIELRVQELMTVHPSIGDFRNTGLLGCIELVKNRATKEPMAPFNAVPEQMVVMNKVAAKIKELGMYTFVRWNYIFIAPPLCITREAVDEGLAIISEAISIADAYVS</sequence>
<dbReference type="PANTHER" id="PTHR43094">
    <property type="entry name" value="AMINOTRANSFERASE"/>
    <property type="match status" value="1"/>
</dbReference>
<evidence type="ECO:0000256" key="1">
    <source>
        <dbReference type="ARBA" id="ARBA00001933"/>
    </source>
</evidence>
<reference evidence="5" key="1">
    <citation type="submission" date="2020-11" db="EMBL/GenBank/DDBJ databases">
        <title>Bacterial whole genome sequence for Panacibacter sp. DH6.</title>
        <authorList>
            <person name="Le V."/>
            <person name="Ko S."/>
            <person name="Ahn C.-Y."/>
            <person name="Oh H.-M."/>
        </authorList>
    </citation>
    <scope>NUCLEOTIDE SEQUENCE</scope>
    <source>
        <strain evidence="5">DH6</strain>
    </source>
</reference>
<comment type="caution">
    <text evidence="5">The sequence shown here is derived from an EMBL/GenBank/DDBJ whole genome shotgun (WGS) entry which is preliminary data.</text>
</comment>
<proteinExistence type="inferred from homology"/>
<dbReference type="Pfam" id="PF00202">
    <property type="entry name" value="Aminotran_3"/>
    <property type="match status" value="1"/>
</dbReference>
<dbReference type="GO" id="GO:0030170">
    <property type="term" value="F:pyridoxal phosphate binding"/>
    <property type="evidence" value="ECO:0007669"/>
    <property type="project" value="InterPro"/>
</dbReference>
<evidence type="ECO:0000256" key="3">
    <source>
        <dbReference type="ARBA" id="ARBA00022898"/>
    </source>
</evidence>
<dbReference type="InterPro" id="IPR015424">
    <property type="entry name" value="PyrdxlP-dep_Trfase"/>
</dbReference>
<dbReference type="AlphaFoldDB" id="A0A931DZ14"/>
<dbReference type="RefSeq" id="WP_196989607.1">
    <property type="nucleotide sequence ID" value="NZ_JADWYR010000001.1"/>
</dbReference>
<comment type="similarity">
    <text evidence="2 4">Belongs to the class-III pyridoxal-phosphate-dependent aminotransferase family.</text>
</comment>
<dbReference type="PANTHER" id="PTHR43094:SF1">
    <property type="entry name" value="AMINOTRANSFERASE CLASS-III"/>
    <property type="match status" value="1"/>
</dbReference>
<protein>
    <submittedName>
        <fullName evidence="5">Aminotransferase class III-fold pyridoxal phosphate-dependent enzyme</fullName>
    </submittedName>
</protein>
<dbReference type="PROSITE" id="PS00600">
    <property type="entry name" value="AA_TRANSFER_CLASS_3"/>
    <property type="match status" value="1"/>
</dbReference>
<keyword evidence="5" id="KW-0032">Aminotransferase</keyword>
<keyword evidence="3 4" id="KW-0663">Pyridoxal phosphate</keyword>
<evidence type="ECO:0000256" key="4">
    <source>
        <dbReference type="RuleBase" id="RU003560"/>
    </source>
</evidence>
<comment type="cofactor">
    <cofactor evidence="1">
        <name>pyridoxal 5'-phosphate</name>
        <dbReference type="ChEBI" id="CHEBI:597326"/>
    </cofactor>
</comment>
<evidence type="ECO:0000313" key="6">
    <source>
        <dbReference type="Proteomes" id="UP000628448"/>
    </source>
</evidence>
<dbReference type="CDD" id="cd00610">
    <property type="entry name" value="OAT_like"/>
    <property type="match status" value="1"/>
</dbReference>
<dbReference type="InterPro" id="IPR049704">
    <property type="entry name" value="Aminotrans_3_PPA_site"/>
</dbReference>
<evidence type="ECO:0000256" key="2">
    <source>
        <dbReference type="ARBA" id="ARBA00008954"/>
    </source>
</evidence>
<dbReference type="NCBIfam" id="NF004718">
    <property type="entry name" value="PRK06062.1"/>
    <property type="match status" value="1"/>
</dbReference>
<dbReference type="GO" id="GO:0008483">
    <property type="term" value="F:transaminase activity"/>
    <property type="evidence" value="ECO:0007669"/>
    <property type="project" value="UniProtKB-KW"/>
</dbReference>
<dbReference type="InterPro" id="IPR015421">
    <property type="entry name" value="PyrdxlP-dep_Trfase_major"/>
</dbReference>